<evidence type="ECO:0000259" key="7">
    <source>
        <dbReference type="Pfam" id="PF07980"/>
    </source>
</evidence>
<feature type="domain" description="RagB/SusD" evidence="7">
    <location>
        <begin position="323"/>
        <end position="456"/>
    </location>
</feature>
<organism evidence="9 10">
    <name type="scientific">Chryseobacterium kwangjuense</name>
    <dbReference type="NCBI Taxonomy" id="267125"/>
    <lineage>
        <taxon>Bacteria</taxon>
        <taxon>Pseudomonadati</taxon>
        <taxon>Bacteroidota</taxon>
        <taxon>Flavobacteriia</taxon>
        <taxon>Flavobacteriales</taxon>
        <taxon>Weeksellaceae</taxon>
        <taxon>Chryseobacterium group</taxon>
        <taxon>Chryseobacterium</taxon>
    </lineage>
</organism>
<dbReference type="Proteomes" id="UP000070513">
    <property type="component" value="Unassembled WGS sequence"/>
</dbReference>
<reference evidence="10" key="1">
    <citation type="submission" date="2015-12" db="EMBL/GenBank/DDBJ databases">
        <title>Genome sequence of a biocontrol rhizobacterium Chryseobacterium kwangjuense strain KJ1R5 isolated from pepper (Capsicum annuum L.).</title>
        <authorList>
            <person name="Jeong J.-J."/>
            <person name="Park H."/>
            <person name="Mannaa M."/>
            <person name="Sang M.K."/>
            <person name="Choi I.-G."/>
            <person name="Kim K.D."/>
        </authorList>
    </citation>
    <scope>NUCLEOTIDE SEQUENCE [LARGE SCALE GENOMIC DNA]</scope>
    <source>
        <strain evidence="10">KJ1R5</strain>
    </source>
</reference>
<reference evidence="9 10" key="2">
    <citation type="journal article" date="2016" name="Genome Announc.">
        <title>Draft Genome Sequence of a Biocontrol Rhizobacterium, Chryseobacterium kwangjuense Strain KJ1R5, Isolated from Pepper (Capsicum annuum).</title>
        <authorList>
            <person name="Jeong J.J."/>
            <person name="Park H."/>
            <person name="Park B.H."/>
            <person name="Mannaa M."/>
            <person name="Sang M.K."/>
            <person name="Choi I.G."/>
            <person name="Kim K.D."/>
        </authorList>
    </citation>
    <scope>NUCLEOTIDE SEQUENCE [LARGE SCALE GENOMIC DNA]</scope>
    <source>
        <strain evidence="9 10">KJ1R5</strain>
    </source>
</reference>
<dbReference type="AlphaFoldDB" id="A0A135WJ30"/>
<sequence length="456" mass="52781">MKISKILYTFIFTYFLSYFFISCEKLIAVDLPNNQIASNEVFQDLQTANSALAALYADVMANSPISGVNLDAALGVYTDELDEFSLTITPTRELYLNQQTDTNQTVYNIWVSSYKHIYTANAILEGVDKSTGLTVSDKKYLKGEALFIRTLMFFYLNQLYGDIPYPETTDYTINQSIKKIPSNDALDKMKNDLDLALTLLQDDYRNAERIYPNKMTARLLLAKIYMEQQHWIQAEQLLKEITQSPMYMLEPDITKVFHKSGKHILWQLKPANSTSLKQATLYYFSNAKPNSYALSNSLVSSFPSSDLRKQHWMGIVSYNGETWYRAEKYKNRDNTNTNEYSIIFRLDEAYLLLAESLARQNKLTEGLIYLNSIRQRAGIVPLSNLNQTDLLNEILLEDKREFFTETGHRFLDLKRMGKLNTLLNVKSNWKHFHNFWPIPQNELLLNSNLKPQNTGY</sequence>
<keyword evidence="6" id="KW-0812">Transmembrane</keyword>
<keyword evidence="6" id="KW-1133">Transmembrane helix</keyword>
<dbReference type="InterPro" id="IPR033985">
    <property type="entry name" value="SusD-like_N"/>
</dbReference>
<comment type="subcellular location">
    <subcellularLocation>
        <location evidence="1">Cell outer membrane</location>
    </subcellularLocation>
</comment>
<evidence type="ECO:0000256" key="5">
    <source>
        <dbReference type="ARBA" id="ARBA00023237"/>
    </source>
</evidence>
<evidence type="ECO:0000256" key="2">
    <source>
        <dbReference type="ARBA" id="ARBA00006275"/>
    </source>
</evidence>
<feature type="domain" description="SusD-like N-terminal" evidence="8">
    <location>
        <begin position="84"/>
        <end position="226"/>
    </location>
</feature>
<accession>A0A135WJ30</accession>
<dbReference type="Pfam" id="PF14322">
    <property type="entry name" value="SusD-like_3"/>
    <property type="match status" value="1"/>
</dbReference>
<comment type="caution">
    <text evidence="9">The sequence shown here is derived from an EMBL/GenBank/DDBJ whole genome shotgun (WGS) entry which is preliminary data.</text>
</comment>
<keyword evidence="5" id="KW-0998">Cell outer membrane</keyword>
<proteinExistence type="inferred from homology"/>
<dbReference type="OrthoDB" id="621570at2"/>
<keyword evidence="4 6" id="KW-0472">Membrane</keyword>
<evidence type="ECO:0000313" key="9">
    <source>
        <dbReference type="EMBL" id="KXH84909.1"/>
    </source>
</evidence>
<name>A0A135WJ30_9FLAO</name>
<evidence type="ECO:0000259" key="8">
    <source>
        <dbReference type="Pfam" id="PF14322"/>
    </source>
</evidence>
<dbReference type="InterPro" id="IPR012944">
    <property type="entry name" value="SusD_RagB_dom"/>
</dbReference>
<evidence type="ECO:0000256" key="4">
    <source>
        <dbReference type="ARBA" id="ARBA00023136"/>
    </source>
</evidence>
<dbReference type="InterPro" id="IPR011990">
    <property type="entry name" value="TPR-like_helical_dom_sf"/>
</dbReference>
<dbReference type="Pfam" id="PF07980">
    <property type="entry name" value="SusD_RagB"/>
    <property type="match status" value="1"/>
</dbReference>
<dbReference type="PROSITE" id="PS51257">
    <property type="entry name" value="PROKAR_LIPOPROTEIN"/>
    <property type="match status" value="1"/>
</dbReference>
<dbReference type="GO" id="GO:0009279">
    <property type="term" value="C:cell outer membrane"/>
    <property type="evidence" value="ECO:0007669"/>
    <property type="project" value="UniProtKB-SubCell"/>
</dbReference>
<evidence type="ECO:0000256" key="6">
    <source>
        <dbReference type="SAM" id="Phobius"/>
    </source>
</evidence>
<comment type="similarity">
    <text evidence="2">Belongs to the SusD family.</text>
</comment>
<keyword evidence="3" id="KW-0732">Signal</keyword>
<evidence type="ECO:0000256" key="3">
    <source>
        <dbReference type="ARBA" id="ARBA00022729"/>
    </source>
</evidence>
<gene>
    <name evidence="9" type="ORF">AU378_03900</name>
</gene>
<evidence type="ECO:0000256" key="1">
    <source>
        <dbReference type="ARBA" id="ARBA00004442"/>
    </source>
</evidence>
<dbReference type="Gene3D" id="1.25.40.390">
    <property type="match status" value="1"/>
</dbReference>
<feature type="transmembrane region" description="Helical" evidence="6">
    <location>
        <begin position="7"/>
        <end position="28"/>
    </location>
</feature>
<dbReference type="CDD" id="cd08977">
    <property type="entry name" value="SusD"/>
    <property type="match status" value="1"/>
</dbReference>
<evidence type="ECO:0000313" key="10">
    <source>
        <dbReference type="Proteomes" id="UP000070513"/>
    </source>
</evidence>
<dbReference type="SUPFAM" id="SSF48452">
    <property type="entry name" value="TPR-like"/>
    <property type="match status" value="1"/>
</dbReference>
<dbReference type="EMBL" id="LPUR01000001">
    <property type="protein sequence ID" value="KXH84909.1"/>
    <property type="molecule type" value="Genomic_DNA"/>
</dbReference>
<protein>
    <submittedName>
        <fullName evidence="9">Glycan metabolism protein RagB</fullName>
    </submittedName>
</protein>